<dbReference type="OrthoDB" id="8718286at2"/>
<accession>A0A543FJ49</accession>
<comment type="caution">
    <text evidence="1">The sequence shown here is derived from an EMBL/GenBank/DDBJ whole genome shotgun (WGS) entry which is preliminary data.</text>
</comment>
<keyword evidence="2" id="KW-1185">Reference proteome</keyword>
<protein>
    <submittedName>
        <fullName evidence="1">CMD domain protein</fullName>
    </submittedName>
</protein>
<organism evidence="1 2">
    <name type="scientific">Microbacterium kyungheense</name>
    <dbReference type="NCBI Taxonomy" id="1263636"/>
    <lineage>
        <taxon>Bacteria</taxon>
        <taxon>Bacillati</taxon>
        <taxon>Actinomycetota</taxon>
        <taxon>Actinomycetes</taxon>
        <taxon>Micrococcales</taxon>
        <taxon>Microbacteriaceae</taxon>
        <taxon>Microbacterium</taxon>
    </lineage>
</organism>
<dbReference type="InterPro" id="IPR023982">
    <property type="entry name" value="CHP04029_CMD-like"/>
</dbReference>
<reference evidence="1 2" key="1">
    <citation type="submission" date="2019-06" db="EMBL/GenBank/DDBJ databases">
        <title>Sequencing the genomes of 1000 actinobacteria strains.</title>
        <authorList>
            <person name="Klenk H.-P."/>
        </authorList>
    </citation>
    <scope>NUCLEOTIDE SEQUENCE [LARGE SCALE GENOMIC DNA]</scope>
    <source>
        <strain evidence="1 2">DSM 105492</strain>
    </source>
</reference>
<evidence type="ECO:0000313" key="2">
    <source>
        <dbReference type="Proteomes" id="UP000320235"/>
    </source>
</evidence>
<dbReference type="Gene3D" id="1.20.1290.10">
    <property type="entry name" value="AhpD-like"/>
    <property type="match status" value="1"/>
</dbReference>
<dbReference type="Proteomes" id="UP000320235">
    <property type="component" value="Unassembled WGS sequence"/>
</dbReference>
<evidence type="ECO:0000313" key="1">
    <source>
        <dbReference type="EMBL" id="TQM33897.1"/>
    </source>
</evidence>
<dbReference type="SUPFAM" id="SSF69118">
    <property type="entry name" value="AhpD-like"/>
    <property type="match status" value="1"/>
</dbReference>
<dbReference type="NCBIfam" id="TIGR04029">
    <property type="entry name" value="CMD_Avi_7170"/>
    <property type="match status" value="1"/>
</dbReference>
<dbReference type="AlphaFoldDB" id="A0A543FJ49"/>
<dbReference type="InterPro" id="IPR029032">
    <property type="entry name" value="AhpD-like"/>
</dbReference>
<dbReference type="RefSeq" id="WP_141892436.1">
    <property type="nucleotide sequence ID" value="NZ_BAABLH010000008.1"/>
</dbReference>
<gene>
    <name evidence="1" type="ORF">FB391_0184</name>
</gene>
<sequence length="223" mass="23556">MTTPQLSEAVDVVDELVGVRAGDPLDALRRRRPVTRDQLQASYDALFSPLDDAAFPLDERALVAAFATRSTADDATAAYYADTAARADARRTEIVLAEASTSATAGPFGAYREDGLVAESADGRRYEPGIAARDALGERLTAALAHAHLLTFRPREADAAAQRRLVEAGWSADGIVTLSQLVSFLAFQQRVAAGLRALGASVTAHPPAVEPAETSAKIEEVPA</sequence>
<name>A0A543FJ49_9MICO</name>
<dbReference type="EMBL" id="VFPE01000001">
    <property type="protein sequence ID" value="TQM33897.1"/>
    <property type="molecule type" value="Genomic_DNA"/>
</dbReference>
<proteinExistence type="predicted"/>